<protein>
    <submittedName>
        <fullName evidence="2">Uncharacterized protein</fullName>
    </submittedName>
</protein>
<feature type="region of interest" description="Disordered" evidence="1">
    <location>
        <begin position="157"/>
        <end position="186"/>
    </location>
</feature>
<feature type="region of interest" description="Disordered" evidence="1">
    <location>
        <begin position="22"/>
        <end position="101"/>
    </location>
</feature>
<evidence type="ECO:0000256" key="1">
    <source>
        <dbReference type="SAM" id="MobiDB-lite"/>
    </source>
</evidence>
<dbReference type="AlphaFoldDB" id="A0A9W9DRK6"/>
<comment type="caution">
    <text evidence="2">The sequence shown here is derived from an EMBL/GenBank/DDBJ whole genome shotgun (WGS) entry which is preliminary data.</text>
</comment>
<name>A0A9W9DRK6_9AGAR</name>
<accession>A0A9W9DRK6</accession>
<evidence type="ECO:0000313" key="3">
    <source>
        <dbReference type="Proteomes" id="UP001150238"/>
    </source>
</evidence>
<dbReference type="Gene3D" id="2.60.40.790">
    <property type="match status" value="1"/>
</dbReference>
<sequence length="1172" mass="129179">MATPNAQALELMNQNQIPPMLLQALSQNSPNQAPLFPSLSSTSSSSQAVTALSQTPHSTSASLPAQTISTSSYDPGMRSQTSPQPNQAQTQLSSQVSHRSVPLNLTQNQPVPITSSTSWAMPIQAPLSGSLSAAHFPSFTQQSDPSPDVEARPLSVVRPAADQSSSALPGSSSLPPLPSACRPYNSMQVPRVSDGYGQINGFQGHPRVTTAAGFPGLTAIQRTNHSRLDHASQSLPHNPRKEKRRGKAIRPPGLSRRDRVPSIDDCISMATGGIEIVSINVLVYLPLPSTGNINFHRLPKQLIFYEINKDAYRMVLDALGLFHPYPNLPTSTTVFDLLSDITTKLRQRYNLPSVSSSLPLAPQELLPLSLLGFSNYGRANGSYNTSKLRPMPYERDTTIQDILASNGRYVVPKLVITRDNHFQLHALIRTHPLEANLSLAPTYLGSDDTVRAHRCLSIRIYSMFRNDSDANLNIHALDEEELEDLCQLDGDDNNDEEDSRVVAQSLTRQASVETDTGEPPAQSVTPNETLPQSTSAPVTVDRSLPKKLWEESWTQPSPLDFIPVFFDDERTHAIFKIVADVHREGSVCPGLQVKGTNEHELAMEFIAQMKISVRSGDWSKILSSNRHFVCVDEHNDYVSSGPGLEQSTVTEVFRQFFEEREGEFCTSLYDDYTTLQSANLQISSDKHDELVLFGAATALALIYGHYPGRLNPLLLIYLLNDCNLSCLHRDLVSSYLPSICETLERWLNIGPMDSVVGFASHFASYHNIQLAVLNGRSEAGHRKLSWEMLHNVVVGPVDVDNAYFTAFLKGFLLPCSTGIDLVDIVRSFFGGAEEFVRTAEISTICNFASLNIRIVCDLKTQSLDELTNALSAAGPQFAGKSFQDIIKDFLIGIGAPCPLLLAGIVDRFSPEVKASLSGLQSPTFRMRLMCWAVTGATRVLREGEPMQIILVEDDDVLYLSHDIDDPDLYLSMGSCSFRTCSRSMRLLASHLIELLKGTYCPNAELKDAQVAIYHWIFVQLLDAAGSYKLPGVQRRHVKVIIGYSTIFQQRNVVVWGMSLAPHWPTQSMSSSHSCNNSAETTGRFGPLVDSQSSSRELHGYIGPPEDATLVPFQETMERVHGEFYRVLPVPAKTQSQNIIAVLSNGILSLTIQCEEPTMQDEILVIQETVEVH</sequence>
<gene>
    <name evidence="2" type="ORF">C8J55DRAFT_560310</name>
</gene>
<feature type="region of interest" description="Disordered" evidence="1">
    <location>
        <begin position="225"/>
        <end position="260"/>
    </location>
</feature>
<feature type="compositionally biased region" description="Low complexity" evidence="1">
    <location>
        <begin position="38"/>
        <end position="54"/>
    </location>
</feature>
<feature type="compositionally biased region" description="Polar residues" evidence="1">
    <location>
        <begin position="55"/>
        <end position="101"/>
    </location>
</feature>
<reference evidence="2" key="1">
    <citation type="submission" date="2022-08" db="EMBL/GenBank/DDBJ databases">
        <authorList>
            <consortium name="DOE Joint Genome Institute"/>
            <person name="Min B."/>
            <person name="Riley R."/>
            <person name="Sierra-Patev S."/>
            <person name="Naranjo-Ortiz M."/>
            <person name="Looney B."/>
            <person name="Konkel Z."/>
            <person name="Slot J.C."/>
            <person name="Sakamoto Y."/>
            <person name="Steenwyk J.L."/>
            <person name="Rokas A."/>
            <person name="Carro J."/>
            <person name="Camarero S."/>
            <person name="Ferreira P."/>
            <person name="Molpeceres G."/>
            <person name="Ruiz-Duenas F.J."/>
            <person name="Serrano A."/>
            <person name="Henrissat B."/>
            <person name="Drula E."/>
            <person name="Hughes K.W."/>
            <person name="Mata J.L."/>
            <person name="Ishikawa N.K."/>
            <person name="Vargas-Isla R."/>
            <person name="Ushijima S."/>
            <person name="Smith C.A."/>
            <person name="Ahrendt S."/>
            <person name="Andreopoulos W."/>
            <person name="He G."/>
            <person name="Labutti K."/>
            <person name="Lipzen A."/>
            <person name="Ng V."/>
            <person name="Sandor L."/>
            <person name="Barry K."/>
            <person name="Martinez A.T."/>
            <person name="Xiao Y."/>
            <person name="Gibbons J.G."/>
            <person name="Terashima K."/>
            <person name="Hibbett D.S."/>
            <person name="Grigoriev I.V."/>
        </authorList>
    </citation>
    <scope>NUCLEOTIDE SEQUENCE</scope>
    <source>
        <strain evidence="2">Sp2 HRB7682 ss15</strain>
    </source>
</reference>
<reference evidence="2" key="2">
    <citation type="journal article" date="2023" name="Proc. Natl. Acad. Sci. U.S.A.">
        <title>A global phylogenomic analysis of the shiitake genus Lentinula.</title>
        <authorList>
            <person name="Sierra-Patev S."/>
            <person name="Min B."/>
            <person name="Naranjo-Ortiz M."/>
            <person name="Looney B."/>
            <person name="Konkel Z."/>
            <person name="Slot J.C."/>
            <person name="Sakamoto Y."/>
            <person name="Steenwyk J.L."/>
            <person name="Rokas A."/>
            <person name="Carro J."/>
            <person name="Camarero S."/>
            <person name="Ferreira P."/>
            <person name="Molpeceres G."/>
            <person name="Ruiz-Duenas F.J."/>
            <person name="Serrano A."/>
            <person name="Henrissat B."/>
            <person name="Drula E."/>
            <person name="Hughes K.W."/>
            <person name="Mata J.L."/>
            <person name="Ishikawa N.K."/>
            <person name="Vargas-Isla R."/>
            <person name="Ushijima S."/>
            <person name="Smith C.A."/>
            <person name="Donoghue J."/>
            <person name="Ahrendt S."/>
            <person name="Andreopoulos W."/>
            <person name="He G."/>
            <person name="LaButti K."/>
            <person name="Lipzen A."/>
            <person name="Ng V."/>
            <person name="Riley R."/>
            <person name="Sandor L."/>
            <person name="Barry K."/>
            <person name="Martinez A.T."/>
            <person name="Xiao Y."/>
            <person name="Gibbons J.G."/>
            <person name="Terashima K."/>
            <person name="Grigoriev I.V."/>
            <person name="Hibbett D."/>
        </authorList>
    </citation>
    <scope>NUCLEOTIDE SEQUENCE</scope>
    <source>
        <strain evidence="2">Sp2 HRB7682 ss15</strain>
    </source>
</reference>
<organism evidence="2 3">
    <name type="scientific">Lentinula lateritia</name>
    <dbReference type="NCBI Taxonomy" id="40482"/>
    <lineage>
        <taxon>Eukaryota</taxon>
        <taxon>Fungi</taxon>
        <taxon>Dikarya</taxon>
        <taxon>Basidiomycota</taxon>
        <taxon>Agaricomycotina</taxon>
        <taxon>Agaricomycetes</taxon>
        <taxon>Agaricomycetidae</taxon>
        <taxon>Agaricales</taxon>
        <taxon>Marasmiineae</taxon>
        <taxon>Omphalotaceae</taxon>
        <taxon>Lentinula</taxon>
    </lineage>
</organism>
<feature type="compositionally biased region" description="Polar residues" evidence="1">
    <location>
        <begin position="522"/>
        <end position="537"/>
    </location>
</feature>
<dbReference type="EMBL" id="JANVFS010000014">
    <property type="protein sequence ID" value="KAJ4481776.1"/>
    <property type="molecule type" value="Genomic_DNA"/>
</dbReference>
<feature type="compositionally biased region" description="Low complexity" evidence="1">
    <location>
        <begin position="164"/>
        <end position="174"/>
    </location>
</feature>
<proteinExistence type="predicted"/>
<feature type="region of interest" description="Disordered" evidence="1">
    <location>
        <begin position="507"/>
        <end position="537"/>
    </location>
</feature>
<dbReference type="InterPro" id="IPR008978">
    <property type="entry name" value="HSP20-like_chaperone"/>
</dbReference>
<dbReference type="SUPFAM" id="SSF49764">
    <property type="entry name" value="HSP20-like chaperones"/>
    <property type="match status" value="1"/>
</dbReference>
<dbReference type="CDD" id="cd06464">
    <property type="entry name" value="ACD_sHsps-like"/>
    <property type="match status" value="1"/>
</dbReference>
<evidence type="ECO:0000313" key="2">
    <source>
        <dbReference type="EMBL" id="KAJ4481776.1"/>
    </source>
</evidence>
<dbReference type="Proteomes" id="UP001150238">
    <property type="component" value="Unassembled WGS sequence"/>
</dbReference>
<feature type="compositionally biased region" description="Basic residues" evidence="1">
    <location>
        <begin position="238"/>
        <end position="248"/>
    </location>
</feature>